<comment type="similarity">
    <text evidence="1">Belongs to the peptidase C48 family.</text>
</comment>
<evidence type="ECO:0000256" key="2">
    <source>
        <dbReference type="ARBA" id="ARBA00022670"/>
    </source>
</evidence>
<dbReference type="GO" id="GO:0008234">
    <property type="term" value="F:cysteine-type peptidase activity"/>
    <property type="evidence" value="ECO:0007669"/>
    <property type="project" value="InterPro"/>
</dbReference>
<evidence type="ECO:0000313" key="7">
    <source>
        <dbReference type="Proteomes" id="UP000525078"/>
    </source>
</evidence>
<evidence type="ECO:0000256" key="4">
    <source>
        <dbReference type="SAM" id="MobiDB-lite"/>
    </source>
</evidence>
<dbReference type="Pfam" id="PF13456">
    <property type="entry name" value="RVT_3"/>
    <property type="match status" value="1"/>
</dbReference>
<dbReference type="Pfam" id="PF02902">
    <property type="entry name" value="Peptidase_C48"/>
    <property type="match status" value="1"/>
</dbReference>
<accession>A0A7J6EHY8</accession>
<dbReference type="InterPro" id="IPR038765">
    <property type="entry name" value="Papain-like_cys_pep_sf"/>
</dbReference>
<dbReference type="PROSITE" id="PS50600">
    <property type="entry name" value="ULP_PROTEASE"/>
    <property type="match status" value="1"/>
</dbReference>
<dbReference type="GO" id="GO:0006508">
    <property type="term" value="P:proteolysis"/>
    <property type="evidence" value="ECO:0007669"/>
    <property type="project" value="UniProtKB-KW"/>
</dbReference>
<reference evidence="6 7" key="1">
    <citation type="journal article" date="2020" name="bioRxiv">
        <title>Sequence and annotation of 42 cannabis genomes reveals extensive copy number variation in cannabinoid synthesis and pathogen resistance genes.</title>
        <authorList>
            <person name="Mckernan K.J."/>
            <person name="Helbert Y."/>
            <person name="Kane L.T."/>
            <person name="Ebling H."/>
            <person name="Zhang L."/>
            <person name="Liu B."/>
            <person name="Eaton Z."/>
            <person name="Mclaughlin S."/>
            <person name="Kingan S."/>
            <person name="Baybayan P."/>
            <person name="Concepcion G."/>
            <person name="Jordan M."/>
            <person name="Riva A."/>
            <person name="Barbazuk W."/>
            <person name="Harkins T."/>
        </authorList>
    </citation>
    <scope>NUCLEOTIDE SEQUENCE [LARGE SCALE GENOMIC DNA]</scope>
    <source>
        <strain evidence="7">cv. Jamaican Lion 4</strain>
        <tissue evidence="6">Leaf</tissue>
    </source>
</reference>
<evidence type="ECO:0000313" key="6">
    <source>
        <dbReference type="EMBL" id="KAF4358033.1"/>
    </source>
</evidence>
<dbReference type="EMBL" id="JAATIP010000229">
    <property type="protein sequence ID" value="KAF4358033.1"/>
    <property type="molecule type" value="Genomic_DNA"/>
</dbReference>
<sequence>MDVSIDTDHSYGAAVIRDCNNRIQAIYSTQLNVTNPTLAEALMLVCATEFVVKCKLRKVLFFCDNVTVVNHFNDYAGEADHQLLNGVAERFKRIVLSLEGGRVQKINWGHNFMAHNSAKWARHHAAVGELAVNSIDGEVLLDDTKWFPDPAHQLQMCYYLNWVVQAYQKPVSNMTVDIELPKADVVSQKHGCKKVSKKDTNVLPSASDDDFETEKIVTKPVSTKKRKAVSDDASASKKRKSKNVGEHSNLDKVCEPRVADDPKVVNVAKKGKKKPVSKSLGKKKSEAPSVDIPLFLEYYFKIDVKKRFAGKPQLYNPYNVIDDINENLSDEQKELFRKSPFGHFLDVSNFNYQIQLIHLVLLRQIHTERDDVELWFKLGDKAVRFGVEEFSTITGLDCTKSYDVDLFKSKKLLAYKEAIFCMHELTEKLTVKEVASVFFSGALKDDEDYVKIALVYFFAGYLYGYPQGKKIDNFIFAMVNGDDYIEVFNRFGWGKLLWEKTFHHLKIALKDGNNTFEQLAKKKMIEKGYKLKGFPIAFLIWLYEIIPSLSPRFCNRVSNKIPRILNWENSPTTEFSELIQAVFNNPKIVVKDFVASSGEKSERLFSKFKFDPKYVPKRIGGSVSSNEVNDDVKVSHGKLDQICAEITSIKECQQQIKDGISSLRIEFLSEFAKLAEIIKGLKKKENDGTSKDSEFFSSPIREVSVLKNAYYQDITDDGGALQLSVHSVQAEEEKETLNFENMFIDPDFLKGVVDSTVKSALKTDDVSFDDDSDKLSLVLYDESYLSPEVQKRQPKPSSVVLSPYVVDFGSSSSSKEDLMRIVEDDKFIVHGINPFKDEIGFNTSAEQCIKFSKFIDENIVMNRGVKKYSDADNILYPPMDFSFIEISEKMWFYELHACGVFLRDSHLDVVFYYLRKKIKQDNILEQRITTTDCLFDQVMWNSYNQFLKSGSNPSRIDFDNVIPRYMVGEYLFCNTPWVLTDHVLMYVNIQKHKHWILVHFDIKERMLNIYNSMSGAVNKKRALDHVKAYSSMLPFYLEYLDVYSSRPDLNLDQGPYSVGKREPLNFKFIDGLPSQVNSDCGVFVIKFAEFFIRGKIHDIPANMSDLVAVYRDDIAVSLFIHAKRKQIGGYITDDEVMKKGKKSKDKANVKGKDIPKGKRKAK</sequence>
<name>A0A7J6EHY8_CANSA</name>
<dbReference type="SUPFAM" id="SSF54001">
    <property type="entry name" value="Cysteine proteinases"/>
    <property type="match status" value="1"/>
</dbReference>
<comment type="caution">
    <text evidence="6">The sequence shown here is derived from an EMBL/GenBank/DDBJ whole genome shotgun (WGS) entry which is preliminary data.</text>
</comment>
<dbReference type="Gene3D" id="3.40.395.10">
    <property type="entry name" value="Adenoviral Proteinase, Chain A"/>
    <property type="match status" value="1"/>
</dbReference>
<dbReference type="InterPro" id="IPR003653">
    <property type="entry name" value="Peptidase_C48_C"/>
</dbReference>
<dbReference type="PANTHER" id="PTHR48449:SF1">
    <property type="entry name" value="DUF1985 DOMAIN-CONTAINING PROTEIN"/>
    <property type="match status" value="1"/>
</dbReference>
<feature type="region of interest" description="Disordered" evidence="4">
    <location>
        <begin position="264"/>
        <end position="283"/>
    </location>
</feature>
<feature type="domain" description="Ubiquitin-like protease family profile" evidence="5">
    <location>
        <begin position="874"/>
        <end position="1091"/>
    </location>
</feature>
<keyword evidence="3" id="KW-0378">Hydrolase</keyword>
<feature type="compositionally biased region" description="Basic residues" evidence="4">
    <location>
        <begin position="269"/>
        <end position="282"/>
    </location>
</feature>
<dbReference type="Proteomes" id="UP000525078">
    <property type="component" value="Unassembled WGS sequence"/>
</dbReference>
<dbReference type="GO" id="GO:0003676">
    <property type="term" value="F:nucleic acid binding"/>
    <property type="evidence" value="ECO:0007669"/>
    <property type="project" value="InterPro"/>
</dbReference>
<organism evidence="6 7">
    <name type="scientific">Cannabis sativa</name>
    <name type="common">Hemp</name>
    <name type="synonym">Marijuana</name>
    <dbReference type="NCBI Taxonomy" id="3483"/>
    <lineage>
        <taxon>Eukaryota</taxon>
        <taxon>Viridiplantae</taxon>
        <taxon>Streptophyta</taxon>
        <taxon>Embryophyta</taxon>
        <taxon>Tracheophyta</taxon>
        <taxon>Spermatophyta</taxon>
        <taxon>Magnoliopsida</taxon>
        <taxon>eudicotyledons</taxon>
        <taxon>Gunneridae</taxon>
        <taxon>Pentapetalae</taxon>
        <taxon>rosids</taxon>
        <taxon>fabids</taxon>
        <taxon>Rosales</taxon>
        <taxon>Cannabaceae</taxon>
        <taxon>Cannabis</taxon>
    </lineage>
</organism>
<evidence type="ECO:0000256" key="1">
    <source>
        <dbReference type="ARBA" id="ARBA00005234"/>
    </source>
</evidence>
<evidence type="ECO:0000256" key="3">
    <source>
        <dbReference type="ARBA" id="ARBA00022801"/>
    </source>
</evidence>
<protein>
    <recommendedName>
        <fullName evidence="5">Ubiquitin-like protease family profile domain-containing protein</fullName>
    </recommendedName>
</protein>
<dbReference type="PANTHER" id="PTHR48449">
    <property type="entry name" value="DUF1985 DOMAIN-CONTAINING PROTEIN"/>
    <property type="match status" value="1"/>
</dbReference>
<keyword evidence="2" id="KW-0645">Protease</keyword>
<dbReference type="InterPro" id="IPR015410">
    <property type="entry name" value="DUF1985"/>
</dbReference>
<proteinExistence type="inferred from homology"/>
<dbReference type="AlphaFoldDB" id="A0A7J6EHY8"/>
<dbReference type="GO" id="GO:0004523">
    <property type="term" value="F:RNA-DNA hybrid ribonuclease activity"/>
    <property type="evidence" value="ECO:0007669"/>
    <property type="project" value="InterPro"/>
</dbReference>
<feature type="compositionally biased region" description="Basic and acidic residues" evidence="4">
    <location>
        <begin position="243"/>
        <end position="255"/>
    </location>
</feature>
<feature type="region of interest" description="Disordered" evidence="4">
    <location>
        <begin position="222"/>
        <end position="255"/>
    </location>
</feature>
<evidence type="ECO:0000259" key="5">
    <source>
        <dbReference type="PROSITE" id="PS50600"/>
    </source>
</evidence>
<dbReference type="InterPro" id="IPR002156">
    <property type="entry name" value="RNaseH_domain"/>
</dbReference>
<dbReference type="CDD" id="cd06222">
    <property type="entry name" value="RNase_H_like"/>
    <property type="match status" value="1"/>
</dbReference>
<gene>
    <name evidence="6" type="ORF">F8388_008541</name>
</gene>
<dbReference type="InterPro" id="IPR044730">
    <property type="entry name" value="RNase_H-like_dom_plant"/>
</dbReference>
<dbReference type="Pfam" id="PF09331">
    <property type="entry name" value="DUF1985"/>
    <property type="match status" value="1"/>
</dbReference>
<feature type="compositionally biased region" description="Basic and acidic residues" evidence="4">
    <location>
        <begin position="1145"/>
        <end position="1156"/>
    </location>
</feature>
<feature type="region of interest" description="Disordered" evidence="4">
    <location>
        <begin position="1137"/>
        <end position="1162"/>
    </location>
</feature>